<name>A0A154PMA5_DUFNO</name>
<organism evidence="2 3">
    <name type="scientific">Dufourea novaeangliae</name>
    <name type="common">Sweat bee</name>
    <dbReference type="NCBI Taxonomy" id="178035"/>
    <lineage>
        <taxon>Eukaryota</taxon>
        <taxon>Metazoa</taxon>
        <taxon>Ecdysozoa</taxon>
        <taxon>Arthropoda</taxon>
        <taxon>Hexapoda</taxon>
        <taxon>Insecta</taxon>
        <taxon>Pterygota</taxon>
        <taxon>Neoptera</taxon>
        <taxon>Endopterygota</taxon>
        <taxon>Hymenoptera</taxon>
        <taxon>Apocrita</taxon>
        <taxon>Aculeata</taxon>
        <taxon>Apoidea</taxon>
        <taxon>Anthophila</taxon>
        <taxon>Halictidae</taxon>
        <taxon>Rophitinae</taxon>
        <taxon>Dufourea</taxon>
    </lineage>
</organism>
<protein>
    <submittedName>
        <fullName evidence="2">Uncharacterized protein</fullName>
    </submittedName>
</protein>
<sequence>MFHLATLTNARETVPRPFWAGLNFDIIYRQESHTGNLERGYANGRHTPSLRGEEANGRVATRPERKINFRAEI</sequence>
<evidence type="ECO:0000313" key="2">
    <source>
        <dbReference type="EMBL" id="KZC12986.1"/>
    </source>
</evidence>
<evidence type="ECO:0000313" key="3">
    <source>
        <dbReference type="Proteomes" id="UP000076502"/>
    </source>
</evidence>
<feature type="region of interest" description="Disordered" evidence="1">
    <location>
        <begin position="38"/>
        <end position="63"/>
    </location>
</feature>
<evidence type="ECO:0000256" key="1">
    <source>
        <dbReference type="SAM" id="MobiDB-lite"/>
    </source>
</evidence>
<proteinExistence type="predicted"/>
<gene>
    <name evidence="2" type="ORF">WN55_04883</name>
</gene>
<feature type="compositionally biased region" description="Basic and acidic residues" evidence="1">
    <location>
        <begin position="51"/>
        <end position="63"/>
    </location>
</feature>
<dbReference type="AlphaFoldDB" id="A0A154PMA5"/>
<keyword evidence="3" id="KW-1185">Reference proteome</keyword>
<dbReference type="Proteomes" id="UP000076502">
    <property type="component" value="Unassembled WGS sequence"/>
</dbReference>
<reference evidence="2 3" key="1">
    <citation type="submission" date="2015-07" db="EMBL/GenBank/DDBJ databases">
        <title>The genome of Dufourea novaeangliae.</title>
        <authorList>
            <person name="Pan H."/>
            <person name="Kapheim K."/>
        </authorList>
    </citation>
    <scope>NUCLEOTIDE SEQUENCE [LARGE SCALE GENOMIC DNA]</scope>
    <source>
        <strain evidence="2">0120121106</strain>
        <tissue evidence="2">Whole body</tissue>
    </source>
</reference>
<accession>A0A154PMA5</accession>
<dbReference type="EMBL" id="KQ434978">
    <property type="protein sequence ID" value="KZC12986.1"/>
    <property type="molecule type" value="Genomic_DNA"/>
</dbReference>